<dbReference type="Proteomes" id="UP000663854">
    <property type="component" value="Unassembled WGS sequence"/>
</dbReference>
<evidence type="ECO:0000313" key="6">
    <source>
        <dbReference type="Proteomes" id="UP000663870"/>
    </source>
</evidence>
<dbReference type="InterPro" id="IPR001375">
    <property type="entry name" value="Peptidase_S9_cat"/>
</dbReference>
<dbReference type="EMBL" id="CAJNOL010000601">
    <property type="protein sequence ID" value="CAF1133518.1"/>
    <property type="molecule type" value="Genomic_DNA"/>
</dbReference>
<dbReference type="InterPro" id="IPR011042">
    <property type="entry name" value="6-blade_b-propeller_TolB-like"/>
</dbReference>
<feature type="domain" description="Peptidase S9 prolyl oligopeptidase catalytic" evidence="2">
    <location>
        <begin position="464"/>
        <end position="664"/>
    </location>
</feature>
<reference evidence="3" key="1">
    <citation type="submission" date="2021-02" db="EMBL/GenBank/DDBJ databases">
        <authorList>
            <person name="Nowell W R."/>
        </authorList>
    </citation>
    <scope>NUCLEOTIDE SEQUENCE</scope>
</reference>
<name>A0A813YFX2_9BILA</name>
<keyword evidence="6" id="KW-1185">Reference proteome</keyword>
<dbReference type="SUPFAM" id="SSF82171">
    <property type="entry name" value="DPP6 N-terminal domain-like"/>
    <property type="match status" value="1"/>
</dbReference>
<organism evidence="3 5">
    <name type="scientific">Rotaria sordida</name>
    <dbReference type="NCBI Taxonomy" id="392033"/>
    <lineage>
        <taxon>Eukaryota</taxon>
        <taxon>Metazoa</taxon>
        <taxon>Spiralia</taxon>
        <taxon>Gnathifera</taxon>
        <taxon>Rotifera</taxon>
        <taxon>Eurotatoria</taxon>
        <taxon>Bdelloidea</taxon>
        <taxon>Philodinida</taxon>
        <taxon>Philodinidae</taxon>
        <taxon>Rotaria</taxon>
    </lineage>
</organism>
<evidence type="ECO:0000313" key="3">
    <source>
        <dbReference type="EMBL" id="CAF0883765.1"/>
    </source>
</evidence>
<evidence type="ECO:0000313" key="5">
    <source>
        <dbReference type="Proteomes" id="UP000663854"/>
    </source>
</evidence>
<dbReference type="GO" id="GO:0006508">
    <property type="term" value="P:proteolysis"/>
    <property type="evidence" value="ECO:0007669"/>
    <property type="project" value="InterPro"/>
</dbReference>
<dbReference type="PANTHER" id="PTHR42776:SF27">
    <property type="entry name" value="DIPEPTIDYL PEPTIDASE FAMILY MEMBER 6"/>
    <property type="match status" value="1"/>
</dbReference>
<dbReference type="Gene3D" id="3.40.50.1820">
    <property type="entry name" value="alpha/beta hydrolase"/>
    <property type="match status" value="1"/>
</dbReference>
<dbReference type="PANTHER" id="PTHR42776">
    <property type="entry name" value="SERINE PEPTIDASE S9 FAMILY MEMBER"/>
    <property type="match status" value="1"/>
</dbReference>
<accession>A0A813YFX2</accession>
<gene>
    <name evidence="4" type="ORF">JXQ802_LOCUS20832</name>
    <name evidence="3" type="ORF">PYM288_LOCUS8672</name>
</gene>
<dbReference type="SUPFAM" id="SSF53474">
    <property type="entry name" value="alpha/beta-Hydrolases"/>
    <property type="match status" value="1"/>
</dbReference>
<dbReference type="InterPro" id="IPR029058">
    <property type="entry name" value="AB_hydrolase_fold"/>
</dbReference>
<comment type="caution">
    <text evidence="3">The sequence shown here is derived from an EMBL/GenBank/DDBJ whole genome shotgun (WGS) entry which is preliminary data.</text>
</comment>
<dbReference type="Proteomes" id="UP000663870">
    <property type="component" value="Unassembled WGS sequence"/>
</dbReference>
<proteinExistence type="predicted"/>
<keyword evidence="1" id="KW-0378">Hydrolase</keyword>
<evidence type="ECO:0000256" key="1">
    <source>
        <dbReference type="ARBA" id="ARBA00022801"/>
    </source>
</evidence>
<evidence type="ECO:0000259" key="2">
    <source>
        <dbReference type="Pfam" id="PF00326"/>
    </source>
</evidence>
<evidence type="ECO:0000313" key="4">
    <source>
        <dbReference type="EMBL" id="CAF1133518.1"/>
    </source>
</evidence>
<dbReference type="AlphaFoldDB" id="A0A813YFX2"/>
<dbReference type="GO" id="GO:0004252">
    <property type="term" value="F:serine-type endopeptidase activity"/>
    <property type="evidence" value="ECO:0007669"/>
    <property type="project" value="TreeGrafter"/>
</dbReference>
<protein>
    <recommendedName>
        <fullName evidence="2">Peptidase S9 prolyl oligopeptidase catalytic domain-containing protein</fullName>
    </recommendedName>
</protein>
<dbReference type="EMBL" id="CAJNOH010000118">
    <property type="protein sequence ID" value="CAF0883765.1"/>
    <property type="molecule type" value="Genomic_DNA"/>
</dbReference>
<dbReference type="Gene3D" id="2.120.10.30">
    <property type="entry name" value="TolB, C-terminal domain"/>
    <property type="match status" value="2"/>
</dbReference>
<sequence>MQTKPPLSFDEFFDYAHYPSLSFSPAGKYLLIHTSRPLWNSNSFENSLWLYEIENQQKKLITRKLFGAFKPQWSPSGNWIVLLLDENSDISAKNANHLTNVEQRIYLFSIESNELLPIGIGATIPLTITWSEDDSALYFTALTSWPTKDEDDLDETEWKDVIQYRKPKTKQGSTIYRIDIDMKNQIAPTKIEIIRNVSFLIGELLFVPSEQKLILTSITDILEKLDNNEIYSIDLQNVSSLVQLTYNEAIERDLQLSSNGKQILFQVFTLSSSNGKFNDTQLRLYSVDITNGQIERLGNDFDGNIVGYATKTDGSIYILGQWGTDVQIYSQQSSMDNSIQHRGWSGTYESIAVSRSSNQNCSIAFIYSSLRTPKEVYCVDNIDQLASANAITNENGLWTQRILPESKNFYWESDEDNRTIEGILHYPPGQFESTNLPLFLLIHGGPYDASLNHLQGNGYFWAPLAALNGWLVLEPNYRGSTGYGDQFLSEVRYQPIIRPGIDILSGVDRLIRDGIADPSRLAIGGYSYGGVLTNWLITQTTRFNAAVSGAGAAEHVSTWGIMDWPIHINYLMGGFPWEVPDVYQNSGPVYYLDRVRTPTHLVTGANDVRVPPAQSYILERGLHSLGVPVQLLIFPNEGHSVINSNEPWYGKIKVREELKWLQQYGHQSWIKTK</sequence>
<dbReference type="Pfam" id="PF00326">
    <property type="entry name" value="Peptidase_S9"/>
    <property type="match status" value="1"/>
</dbReference>